<evidence type="ECO:0000256" key="4">
    <source>
        <dbReference type="ARBA" id="ARBA00022692"/>
    </source>
</evidence>
<comment type="subcellular location">
    <subcellularLocation>
        <location evidence="1">Mitochondrion inner membrane</location>
        <topology evidence="1">Single-pass membrane protein</topology>
    </subcellularLocation>
</comment>
<protein>
    <submittedName>
        <fullName evidence="10">Uncharacterized protein</fullName>
    </submittedName>
</protein>
<sequence length="69" mass="7513">MSVVLRNSLRQSLLMAQKSAAPKANIISGPPRVKISKVEKFSLGALMVTLVCTPSGIILSNLKNYRKED</sequence>
<evidence type="ECO:0000256" key="8">
    <source>
        <dbReference type="ARBA" id="ARBA00023136"/>
    </source>
</evidence>
<evidence type="ECO:0000256" key="3">
    <source>
        <dbReference type="ARBA" id="ARBA00010117"/>
    </source>
</evidence>
<dbReference type="GO" id="GO:0005743">
    <property type="term" value="C:mitochondrial inner membrane"/>
    <property type="evidence" value="ECO:0007669"/>
    <property type="project" value="UniProtKB-SubCell"/>
</dbReference>
<dbReference type="AlphaFoldDB" id="A0A0L8GG18"/>
<keyword evidence="7" id="KW-0496">Mitochondrion</keyword>
<keyword evidence="8 9" id="KW-0472">Membrane</keyword>
<evidence type="ECO:0000313" key="10">
    <source>
        <dbReference type="EMBL" id="KOF75789.1"/>
    </source>
</evidence>
<dbReference type="Pfam" id="PF02285">
    <property type="entry name" value="COX8"/>
    <property type="match status" value="1"/>
</dbReference>
<evidence type="ECO:0000256" key="6">
    <source>
        <dbReference type="ARBA" id="ARBA00022989"/>
    </source>
</evidence>
<keyword evidence="5" id="KW-0999">Mitochondrion inner membrane</keyword>
<evidence type="ECO:0000256" key="2">
    <source>
        <dbReference type="ARBA" id="ARBA00004673"/>
    </source>
</evidence>
<organism evidence="10">
    <name type="scientific">Octopus bimaculoides</name>
    <name type="common">California two-spotted octopus</name>
    <dbReference type="NCBI Taxonomy" id="37653"/>
    <lineage>
        <taxon>Eukaryota</taxon>
        <taxon>Metazoa</taxon>
        <taxon>Spiralia</taxon>
        <taxon>Lophotrochozoa</taxon>
        <taxon>Mollusca</taxon>
        <taxon>Cephalopoda</taxon>
        <taxon>Coleoidea</taxon>
        <taxon>Octopodiformes</taxon>
        <taxon>Octopoda</taxon>
        <taxon>Incirrata</taxon>
        <taxon>Octopodidae</taxon>
        <taxon>Octopus</taxon>
    </lineage>
</organism>
<dbReference type="InterPro" id="IPR003205">
    <property type="entry name" value="Cyt_c_oxidase_su8"/>
</dbReference>
<dbReference type="GO" id="GO:0045277">
    <property type="term" value="C:respiratory chain complex IV"/>
    <property type="evidence" value="ECO:0007669"/>
    <property type="project" value="InterPro"/>
</dbReference>
<evidence type="ECO:0000256" key="1">
    <source>
        <dbReference type="ARBA" id="ARBA00004434"/>
    </source>
</evidence>
<dbReference type="PANTHER" id="PTHR16717:SF5">
    <property type="entry name" value="CYTOCHROME C OXIDASE SUBUNIT 8, ISOFORM A"/>
    <property type="match status" value="1"/>
</dbReference>
<dbReference type="Gene3D" id="4.10.81.10">
    <property type="entry name" value="Cytochrome c oxidase, subunit 8"/>
    <property type="match status" value="1"/>
</dbReference>
<dbReference type="InterPro" id="IPR036548">
    <property type="entry name" value="Cyt_c_oxidase_su8_sf"/>
</dbReference>
<name>A0A0L8GG18_OCTBM</name>
<dbReference type="GO" id="GO:0006123">
    <property type="term" value="P:mitochondrial electron transport, cytochrome c to oxygen"/>
    <property type="evidence" value="ECO:0007669"/>
    <property type="project" value="InterPro"/>
</dbReference>
<evidence type="ECO:0000256" key="7">
    <source>
        <dbReference type="ARBA" id="ARBA00023128"/>
    </source>
</evidence>
<evidence type="ECO:0000256" key="9">
    <source>
        <dbReference type="SAM" id="Phobius"/>
    </source>
</evidence>
<accession>A0A0L8GG18</accession>
<dbReference type="EMBL" id="KQ422015">
    <property type="protein sequence ID" value="KOF75789.1"/>
    <property type="molecule type" value="Genomic_DNA"/>
</dbReference>
<feature type="transmembrane region" description="Helical" evidence="9">
    <location>
        <begin position="41"/>
        <end position="62"/>
    </location>
</feature>
<dbReference type="PANTHER" id="PTHR16717">
    <property type="entry name" value="CYTOCHROME C OXIDASE POLYPEPTIDE VIII"/>
    <property type="match status" value="1"/>
</dbReference>
<keyword evidence="4 9" id="KW-0812">Transmembrane</keyword>
<dbReference type="SUPFAM" id="SSF81431">
    <property type="entry name" value="Mitochondrial cytochrome c oxidase subunit VIIIb (aka IX)"/>
    <property type="match status" value="1"/>
</dbReference>
<keyword evidence="6 9" id="KW-1133">Transmembrane helix</keyword>
<evidence type="ECO:0000256" key="5">
    <source>
        <dbReference type="ARBA" id="ARBA00022792"/>
    </source>
</evidence>
<gene>
    <name evidence="10" type="ORF">OCBIM_22034292mg</name>
</gene>
<reference evidence="10" key="1">
    <citation type="submission" date="2015-07" db="EMBL/GenBank/DDBJ databases">
        <title>MeaNS - Measles Nucleotide Surveillance Program.</title>
        <authorList>
            <person name="Tran T."/>
            <person name="Druce J."/>
        </authorList>
    </citation>
    <scope>NUCLEOTIDE SEQUENCE</scope>
    <source>
        <strain evidence="10">UCB-OBI-ISO-001</strain>
        <tissue evidence="10">Gonad</tissue>
    </source>
</reference>
<proteinExistence type="inferred from homology"/>
<comment type="pathway">
    <text evidence="2">Energy metabolism; oxidative phosphorylation.</text>
</comment>
<comment type="similarity">
    <text evidence="3">Belongs to the cytochrome c oxidase VIII family.</text>
</comment>
<dbReference type="UniPathway" id="UPA00705"/>